<name>A0ACC7M769_9BURK</name>
<comment type="caution">
    <text evidence="1">The sequence shown here is derived from an EMBL/GenBank/DDBJ whole genome shotgun (WGS) entry which is preliminary data.</text>
</comment>
<accession>A0ACC7M769</accession>
<evidence type="ECO:0000313" key="1">
    <source>
        <dbReference type="EMBL" id="MFJ1467734.1"/>
    </source>
</evidence>
<keyword evidence="2" id="KW-1185">Reference proteome</keyword>
<protein>
    <submittedName>
        <fullName evidence="1">Helix-turn-helix transcriptional regulator</fullName>
    </submittedName>
</protein>
<dbReference type="EMBL" id="JASNRB020000004">
    <property type="protein sequence ID" value="MFJ1467734.1"/>
    <property type="molecule type" value="Genomic_DNA"/>
</dbReference>
<organism evidence="1 2">
    <name type="scientific">Massilia orientalis</name>
    <dbReference type="NCBI Taxonomy" id="3050128"/>
    <lineage>
        <taxon>Bacteria</taxon>
        <taxon>Pseudomonadati</taxon>
        <taxon>Pseudomonadota</taxon>
        <taxon>Betaproteobacteria</taxon>
        <taxon>Burkholderiales</taxon>
        <taxon>Oxalobacteraceae</taxon>
        <taxon>Telluria group</taxon>
        <taxon>Massilia</taxon>
    </lineage>
</organism>
<gene>
    <name evidence="1" type="ORF">QPK29_008435</name>
</gene>
<proteinExistence type="predicted"/>
<reference evidence="1" key="1">
    <citation type="submission" date="2024-11" db="EMBL/GenBank/DDBJ databases">
        <title>Description of Massilia orientalis sp. nov., isolated from rhizosphere soil of Ageratina adenophora.</title>
        <authorList>
            <person name="Wang Y."/>
        </authorList>
    </citation>
    <scope>NUCLEOTIDE SEQUENCE</scope>
    <source>
        <strain evidence="1">YIM B02787</strain>
    </source>
</reference>
<evidence type="ECO:0000313" key="2">
    <source>
        <dbReference type="Proteomes" id="UP001168096"/>
    </source>
</evidence>
<sequence>MMTDQEILKAILQKLTERSIPIEVDLWDTEHIAAYLKYSYSTVRDKILPLSSFPKPIRIRTANGTGLPLYKAREVIQWAESLQEK</sequence>
<dbReference type="Proteomes" id="UP001168096">
    <property type="component" value="Unassembled WGS sequence"/>
</dbReference>